<evidence type="ECO:0000313" key="2">
    <source>
        <dbReference type="Proteomes" id="UP000238157"/>
    </source>
</evidence>
<dbReference type="AlphaFoldDB" id="A0A2T0WPJ6"/>
<evidence type="ECO:0000313" key="1">
    <source>
        <dbReference type="EMBL" id="PRY88623.1"/>
    </source>
</evidence>
<comment type="caution">
    <text evidence="1">The sequence shown here is derived from an EMBL/GenBank/DDBJ whole genome shotgun (WGS) entry which is preliminary data.</text>
</comment>
<accession>A0A2T0WPJ6</accession>
<gene>
    <name evidence="1" type="ORF">CLW00_104274</name>
</gene>
<dbReference type="Proteomes" id="UP000238157">
    <property type="component" value="Unassembled WGS sequence"/>
</dbReference>
<protein>
    <submittedName>
        <fullName evidence="1">Uncharacterized protein</fullName>
    </submittedName>
</protein>
<dbReference type="EMBL" id="PVTR01000004">
    <property type="protein sequence ID" value="PRY88623.1"/>
    <property type="molecule type" value="Genomic_DNA"/>
</dbReference>
<reference evidence="1 2" key="1">
    <citation type="submission" date="2018-03" db="EMBL/GenBank/DDBJ databases">
        <title>Genomic Encyclopedia of Archaeal and Bacterial Type Strains, Phase II (KMG-II): from individual species to whole genera.</title>
        <authorList>
            <person name="Goeker M."/>
        </authorList>
    </citation>
    <scope>NUCLEOTIDE SEQUENCE [LARGE SCALE GENOMIC DNA]</scope>
    <source>
        <strain evidence="1 2">DSM 27929</strain>
    </source>
</reference>
<name>A0A2T0WPJ6_9BACT</name>
<proteinExistence type="predicted"/>
<organism evidence="1 2">
    <name type="scientific">Mongoliibacter ruber</name>
    <dbReference type="NCBI Taxonomy" id="1750599"/>
    <lineage>
        <taxon>Bacteria</taxon>
        <taxon>Pseudomonadati</taxon>
        <taxon>Bacteroidota</taxon>
        <taxon>Cytophagia</taxon>
        <taxon>Cytophagales</taxon>
        <taxon>Cyclobacteriaceae</taxon>
        <taxon>Mongoliibacter</taxon>
    </lineage>
</organism>
<sequence>MKKCYLLTLALLMTIIWRYQEKKDPFVELPLFE</sequence>
<keyword evidence="2" id="KW-1185">Reference proteome</keyword>